<gene>
    <name evidence="2" type="ORF">KDD17_06925</name>
</gene>
<reference evidence="2" key="1">
    <citation type="submission" date="2021-04" db="EMBL/GenBank/DDBJ databases">
        <title>Complete genome sequence for Sulfitobacter sp. strain JK7-1.</title>
        <authorList>
            <person name="Park S.-J."/>
        </authorList>
    </citation>
    <scope>NUCLEOTIDE SEQUENCE</scope>
    <source>
        <strain evidence="2">JK7-1</strain>
    </source>
</reference>
<name>A0A975JGS9_9RHOB</name>
<evidence type="ECO:0000313" key="2">
    <source>
        <dbReference type="EMBL" id="QUJ77685.1"/>
    </source>
</evidence>
<evidence type="ECO:0000313" key="3">
    <source>
        <dbReference type="Proteomes" id="UP000683291"/>
    </source>
</evidence>
<feature type="transmembrane region" description="Helical" evidence="1">
    <location>
        <begin position="44"/>
        <end position="62"/>
    </location>
</feature>
<keyword evidence="1" id="KW-0472">Membrane</keyword>
<feature type="transmembrane region" description="Helical" evidence="1">
    <location>
        <begin position="94"/>
        <end position="114"/>
    </location>
</feature>
<proteinExistence type="predicted"/>
<accession>A0A975JGS9</accession>
<dbReference type="KEGG" id="sual:KDD17_06925"/>
<evidence type="ECO:0000256" key="1">
    <source>
        <dbReference type="SAM" id="Phobius"/>
    </source>
</evidence>
<keyword evidence="1" id="KW-1133">Transmembrane helix</keyword>
<dbReference type="Proteomes" id="UP000683291">
    <property type="component" value="Chromosome 1"/>
</dbReference>
<organism evidence="2 3">
    <name type="scientific">Sulfitobacter albidus</name>
    <dbReference type="NCBI Taxonomy" id="2829501"/>
    <lineage>
        <taxon>Bacteria</taxon>
        <taxon>Pseudomonadati</taxon>
        <taxon>Pseudomonadota</taxon>
        <taxon>Alphaproteobacteria</taxon>
        <taxon>Rhodobacterales</taxon>
        <taxon>Roseobacteraceae</taxon>
        <taxon>Sulfitobacter</taxon>
    </lineage>
</organism>
<dbReference type="EMBL" id="CP073581">
    <property type="protein sequence ID" value="QUJ77685.1"/>
    <property type="molecule type" value="Genomic_DNA"/>
</dbReference>
<keyword evidence="1" id="KW-0812">Transmembrane</keyword>
<dbReference type="AlphaFoldDB" id="A0A975JGS9"/>
<feature type="transmembrane region" description="Helical" evidence="1">
    <location>
        <begin position="71"/>
        <end position="88"/>
    </location>
</feature>
<dbReference type="RefSeq" id="WP_212705878.1">
    <property type="nucleotide sequence ID" value="NZ_CP073581.1"/>
</dbReference>
<keyword evidence="3" id="KW-1185">Reference proteome</keyword>
<sequence length="118" mass="12694">MSRRAIVTALAAITGLVHLLIGTFDTLYPALQDAAPLSARGGLMASWYLTGLFLLWSVHVFWHGQEGARQLGWVWIAGGMTFTVIALVEGGLPGLIALPQWIALCLTGGLALTLPRRR</sequence>
<protein>
    <submittedName>
        <fullName evidence="2">Uncharacterized protein</fullName>
    </submittedName>
</protein>